<keyword evidence="1 4" id="KW-0812">Transmembrane</keyword>
<feature type="transmembrane region" description="Helical" evidence="4">
    <location>
        <begin position="169"/>
        <end position="189"/>
    </location>
</feature>
<keyword evidence="3 4" id="KW-0472">Membrane</keyword>
<dbReference type="OrthoDB" id="9815356at2"/>
<gene>
    <name evidence="6" type="ORF">CMC5_001660</name>
</gene>
<dbReference type="Pfam" id="PF07690">
    <property type="entry name" value="MFS_1"/>
    <property type="match status" value="1"/>
</dbReference>
<dbReference type="PATRIC" id="fig|52.7.peg.178"/>
<evidence type="ECO:0000313" key="7">
    <source>
        <dbReference type="Proteomes" id="UP000067626"/>
    </source>
</evidence>
<feature type="transmembrane region" description="Helical" evidence="4">
    <location>
        <begin position="139"/>
        <end position="157"/>
    </location>
</feature>
<feature type="transmembrane region" description="Helical" evidence="4">
    <location>
        <begin position="12"/>
        <end position="32"/>
    </location>
</feature>
<evidence type="ECO:0000256" key="2">
    <source>
        <dbReference type="ARBA" id="ARBA00022989"/>
    </source>
</evidence>
<organism evidence="6 7">
    <name type="scientific">Chondromyces crocatus</name>
    <dbReference type="NCBI Taxonomy" id="52"/>
    <lineage>
        <taxon>Bacteria</taxon>
        <taxon>Pseudomonadati</taxon>
        <taxon>Myxococcota</taxon>
        <taxon>Polyangia</taxon>
        <taxon>Polyangiales</taxon>
        <taxon>Polyangiaceae</taxon>
        <taxon>Chondromyces</taxon>
    </lineage>
</organism>
<dbReference type="PROSITE" id="PS50850">
    <property type="entry name" value="MFS"/>
    <property type="match status" value="1"/>
</dbReference>
<dbReference type="PANTHER" id="PTHR42910:SF1">
    <property type="entry name" value="MAJOR FACILITATOR SUPERFAMILY (MFS) PROFILE DOMAIN-CONTAINING PROTEIN"/>
    <property type="match status" value="1"/>
</dbReference>
<reference evidence="6 7" key="1">
    <citation type="submission" date="2015-07" db="EMBL/GenBank/DDBJ databases">
        <title>Genome analysis of myxobacterium Chondromyces crocatus Cm c5 reveals a high potential for natural compound synthesis and the genetic basis for the loss of fruiting body formation.</title>
        <authorList>
            <person name="Zaburannyi N."/>
            <person name="Bunk B."/>
            <person name="Maier J."/>
            <person name="Overmann J."/>
            <person name="Mueller R."/>
        </authorList>
    </citation>
    <scope>NUCLEOTIDE SEQUENCE [LARGE SCALE GENOMIC DNA]</scope>
    <source>
        <strain evidence="6 7">Cm c5</strain>
    </source>
</reference>
<feature type="transmembrane region" description="Helical" evidence="4">
    <location>
        <begin position="82"/>
        <end position="100"/>
    </location>
</feature>
<feature type="transmembrane region" description="Helical" evidence="4">
    <location>
        <begin position="52"/>
        <end position="70"/>
    </location>
</feature>
<sequence>MTDNKDAGPQTITPTLTLLFAVACGAIVANIYYAQPLVGLIGPDIGLSPEAASLVVTLTQLGYGAGLLLLVPLGDVLPNRPLIRWMLAAVVLSSLASALAPSAAVFLVAALLTGVSTVVVQMLVPLAAHMSPDAIRGRVVGNVMGGLLFGILLARPISGLIADAFGWRAVFWASAGMMTLFALVLPNLLPDRRPSGGTSYGTLLSSLWPLLRDTPVLQRRAAYQAACFAAFSLFWTAIPLELAGPPFSLSQRGIALFALAGAAGALAAPLAGRFADRGWTRPASGLALAFAALSFLATRYTASVSLAGLVIAVIVLDFAVQTNQVLGQRAIYALDAASRNRLTALYVALLFLGGAVGSGLAGVLMTRGGWNAVAWAGTGFPLLALLLYATEQRRAEG</sequence>
<feature type="transmembrane region" description="Helical" evidence="4">
    <location>
        <begin position="221"/>
        <end position="240"/>
    </location>
</feature>
<feature type="transmembrane region" description="Helical" evidence="4">
    <location>
        <begin position="306"/>
        <end position="323"/>
    </location>
</feature>
<dbReference type="AlphaFoldDB" id="A0A0K1E5C3"/>
<evidence type="ECO:0000256" key="3">
    <source>
        <dbReference type="ARBA" id="ARBA00023136"/>
    </source>
</evidence>
<dbReference type="SUPFAM" id="SSF103473">
    <property type="entry name" value="MFS general substrate transporter"/>
    <property type="match status" value="1"/>
</dbReference>
<keyword evidence="7" id="KW-1185">Reference proteome</keyword>
<dbReference type="RefSeq" id="WP_050428628.1">
    <property type="nucleotide sequence ID" value="NZ_CP012159.1"/>
</dbReference>
<dbReference type="CDD" id="cd17324">
    <property type="entry name" value="MFS_NepI_like"/>
    <property type="match status" value="1"/>
</dbReference>
<name>A0A0K1E5C3_CHOCO</name>
<feature type="transmembrane region" description="Helical" evidence="4">
    <location>
        <begin position="344"/>
        <end position="366"/>
    </location>
</feature>
<dbReference type="InterPro" id="IPR020846">
    <property type="entry name" value="MFS_dom"/>
</dbReference>
<proteinExistence type="predicted"/>
<dbReference type="PROSITE" id="PS51257">
    <property type="entry name" value="PROKAR_LIPOPROTEIN"/>
    <property type="match status" value="1"/>
</dbReference>
<feature type="domain" description="Major facilitator superfamily (MFS) profile" evidence="5">
    <location>
        <begin position="14"/>
        <end position="396"/>
    </location>
</feature>
<dbReference type="Gene3D" id="1.20.1250.20">
    <property type="entry name" value="MFS general substrate transporter like domains"/>
    <property type="match status" value="1"/>
</dbReference>
<keyword evidence="2 4" id="KW-1133">Transmembrane helix</keyword>
<evidence type="ECO:0000259" key="5">
    <source>
        <dbReference type="PROSITE" id="PS50850"/>
    </source>
</evidence>
<evidence type="ECO:0000313" key="6">
    <source>
        <dbReference type="EMBL" id="AKT36054.1"/>
    </source>
</evidence>
<accession>A0A0K1E5C3</accession>
<feature type="transmembrane region" description="Helical" evidence="4">
    <location>
        <begin position="372"/>
        <end position="390"/>
    </location>
</feature>
<evidence type="ECO:0000256" key="4">
    <source>
        <dbReference type="SAM" id="Phobius"/>
    </source>
</evidence>
<dbReference type="EMBL" id="CP012159">
    <property type="protein sequence ID" value="AKT36054.1"/>
    <property type="molecule type" value="Genomic_DNA"/>
</dbReference>
<evidence type="ECO:0000256" key="1">
    <source>
        <dbReference type="ARBA" id="ARBA00022692"/>
    </source>
</evidence>
<feature type="transmembrane region" description="Helical" evidence="4">
    <location>
        <begin position="106"/>
        <end position="127"/>
    </location>
</feature>
<dbReference type="Proteomes" id="UP000067626">
    <property type="component" value="Chromosome"/>
</dbReference>
<dbReference type="STRING" id="52.CMC5_001660"/>
<dbReference type="InterPro" id="IPR036259">
    <property type="entry name" value="MFS_trans_sf"/>
</dbReference>
<dbReference type="KEGG" id="ccro:CMC5_001660"/>
<feature type="transmembrane region" description="Helical" evidence="4">
    <location>
        <begin position="283"/>
        <end position="300"/>
    </location>
</feature>
<dbReference type="GO" id="GO:0022857">
    <property type="term" value="F:transmembrane transporter activity"/>
    <property type="evidence" value="ECO:0007669"/>
    <property type="project" value="InterPro"/>
</dbReference>
<feature type="transmembrane region" description="Helical" evidence="4">
    <location>
        <begin position="252"/>
        <end position="271"/>
    </location>
</feature>
<dbReference type="InterPro" id="IPR011701">
    <property type="entry name" value="MFS"/>
</dbReference>
<protein>
    <submittedName>
        <fullName evidence="6">MFS transporter</fullName>
    </submittedName>
</protein>
<dbReference type="PANTHER" id="PTHR42910">
    <property type="entry name" value="TRANSPORTER SCO4007-RELATED"/>
    <property type="match status" value="1"/>
</dbReference>